<reference evidence="1" key="1">
    <citation type="submission" date="2018-05" db="EMBL/GenBank/DDBJ databases">
        <authorList>
            <person name="Lanie J.A."/>
            <person name="Ng W.-L."/>
            <person name="Kazmierczak K.M."/>
            <person name="Andrzejewski T.M."/>
            <person name="Davidsen T.M."/>
            <person name="Wayne K.J."/>
            <person name="Tettelin H."/>
            <person name="Glass J.I."/>
            <person name="Rusch D."/>
            <person name="Podicherti R."/>
            <person name="Tsui H.-C.T."/>
            <person name="Winkler M.E."/>
        </authorList>
    </citation>
    <scope>NUCLEOTIDE SEQUENCE</scope>
</reference>
<sequence>MSNIEIGIFCLPCGGGEACRERDTVMGAWFESHLPLESMFFNISNTFFIVLNSR</sequence>
<protein>
    <submittedName>
        <fullName evidence="1">Uncharacterized protein</fullName>
    </submittedName>
</protein>
<evidence type="ECO:0000313" key="1">
    <source>
        <dbReference type="EMBL" id="SVC23692.1"/>
    </source>
</evidence>
<proteinExistence type="predicted"/>
<accession>A0A382KK12</accession>
<dbReference type="AlphaFoldDB" id="A0A382KK12"/>
<dbReference type="EMBL" id="UINC01080605">
    <property type="protein sequence ID" value="SVC23692.1"/>
    <property type="molecule type" value="Genomic_DNA"/>
</dbReference>
<name>A0A382KK12_9ZZZZ</name>
<gene>
    <name evidence="1" type="ORF">METZ01_LOCUS276546</name>
</gene>
<organism evidence="1">
    <name type="scientific">marine metagenome</name>
    <dbReference type="NCBI Taxonomy" id="408172"/>
    <lineage>
        <taxon>unclassified sequences</taxon>
        <taxon>metagenomes</taxon>
        <taxon>ecological metagenomes</taxon>
    </lineage>
</organism>
<feature type="non-terminal residue" evidence="1">
    <location>
        <position position="54"/>
    </location>
</feature>